<dbReference type="AlphaFoldDB" id="A0AAV5IL20"/>
<dbReference type="PANTHER" id="PTHR21373">
    <property type="entry name" value="GLUCOSE REPRESSIBLE PROTEIN MAK10"/>
    <property type="match status" value="1"/>
</dbReference>
<dbReference type="Pfam" id="PF25789">
    <property type="entry name" value="TPR_NAA35"/>
    <property type="match status" value="1"/>
</dbReference>
<organism evidence="2 3">
    <name type="scientific">Rubroshorea leprosula</name>
    <dbReference type="NCBI Taxonomy" id="152421"/>
    <lineage>
        <taxon>Eukaryota</taxon>
        <taxon>Viridiplantae</taxon>
        <taxon>Streptophyta</taxon>
        <taxon>Embryophyta</taxon>
        <taxon>Tracheophyta</taxon>
        <taxon>Spermatophyta</taxon>
        <taxon>Magnoliopsida</taxon>
        <taxon>eudicotyledons</taxon>
        <taxon>Gunneridae</taxon>
        <taxon>Pentapetalae</taxon>
        <taxon>rosids</taxon>
        <taxon>malvids</taxon>
        <taxon>Malvales</taxon>
        <taxon>Dipterocarpaceae</taxon>
        <taxon>Rubroshorea</taxon>
    </lineage>
</organism>
<dbReference type="PANTHER" id="PTHR21373:SF0">
    <property type="entry name" value="N-ALPHA-ACETYLTRANSFERASE 35, NATC AUXILIARY SUBUNIT"/>
    <property type="match status" value="1"/>
</dbReference>
<dbReference type="InterPro" id="IPR057982">
    <property type="entry name" value="TPR_NAA35"/>
</dbReference>
<dbReference type="EMBL" id="BPVZ01000019">
    <property type="protein sequence ID" value="GKV02597.1"/>
    <property type="molecule type" value="Genomic_DNA"/>
</dbReference>
<keyword evidence="3" id="KW-1185">Reference proteome</keyword>
<accession>A0AAV5IL20</accession>
<protein>
    <recommendedName>
        <fullName evidence="1">NAA35-like TPR repeats domain-containing protein</fullName>
    </recommendedName>
</protein>
<gene>
    <name evidence="2" type="ORF">SLEP1_g15015</name>
</gene>
<evidence type="ECO:0000313" key="3">
    <source>
        <dbReference type="Proteomes" id="UP001054252"/>
    </source>
</evidence>
<dbReference type="Proteomes" id="UP001054252">
    <property type="component" value="Unassembled WGS sequence"/>
</dbReference>
<proteinExistence type="predicted"/>
<sequence>MLASLRNELQVLQSPSPFNTEHEKFVQHFELLQKACIPDHVTYQSFKECTTYARFSTLVMYNYFKDAQRIAKEIKNNFSNDPERAAELRSLEQVAEHNSVALSIISRVGALDPSLKVSFEFSHHPYFATAVVKRS</sequence>
<comment type="caution">
    <text evidence="2">The sequence shown here is derived from an EMBL/GenBank/DDBJ whole genome shotgun (WGS) entry which is preliminary data.</text>
</comment>
<name>A0AAV5IL20_9ROSI</name>
<dbReference type="GO" id="GO:0031417">
    <property type="term" value="C:NatC complex"/>
    <property type="evidence" value="ECO:0007669"/>
    <property type="project" value="InterPro"/>
</dbReference>
<feature type="domain" description="NAA35-like TPR repeats" evidence="1">
    <location>
        <begin position="1"/>
        <end position="130"/>
    </location>
</feature>
<evidence type="ECO:0000259" key="1">
    <source>
        <dbReference type="Pfam" id="PF25789"/>
    </source>
</evidence>
<reference evidence="2 3" key="1">
    <citation type="journal article" date="2021" name="Commun. Biol.">
        <title>The genome of Shorea leprosula (Dipterocarpaceae) highlights the ecological relevance of drought in aseasonal tropical rainforests.</title>
        <authorList>
            <person name="Ng K.K.S."/>
            <person name="Kobayashi M.J."/>
            <person name="Fawcett J.A."/>
            <person name="Hatakeyama M."/>
            <person name="Paape T."/>
            <person name="Ng C.H."/>
            <person name="Ang C.C."/>
            <person name="Tnah L.H."/>
            <person name="Lee C.T."/>
            <person name="Nishiyama T."/>
            <person name="Sese J."/>
            <person name="O'Brien M.J."/>
            <person name="Copetti D."/>
            <person name="Mohd Noor M.I."/>
            <person name="Ong R.C."/>
            <person name="Putra M."/>
            <person name="Sireger I.Z."/>
            <person name="Indrioko S."/>
            <person name="Kosugi Y."/>
            <person name="Izuno A."/>
            <person name="Isagi Y."/>
            <person name="Lee S.L."/>
            <person name="Shimizu K.K."/>
        </authorList>
    </citation>
    <scope>NUCLEOTIDE SEQUENCE [LARGE SCALE GENOMIC DNA]</scope>
    <source>
        <strain evidence="2">214</strain>
    </source>
</reference>
<dbReference type="InterPro" id="IPR007244">
    <property type="entry name" value="Naa35_N"/>
</dbReference>
<evidence type="ECO:0000313" key="2">
    <source>
        <dbReference type="EMBL" id="GKV02597.1"/>
    </source>
</evidence>